<dbReference type="OrthoDB" id="6359816at2759"/>
<feature type="non-terminal residue" evidence="1">
    <location>
        <position position="111"/>
    </location>
</feature>
<organism evidence="1 2">
    <name type="scientific">Polychaeton citri CBS 116435</name>
    <dbReference type="NCBI Taxonomy" id="1314669"/>
    <lineage>
        <taxon>Eukaryota</taxon>
        <taxon>Fungi</taxon>
        <taxon>Dikarya</taxon>
        <taxon>Ascomycota</taxon>
        <taxon>Pezizomycotina</taxon>
        <taxon>Dothideomycetes</taxon>
        <taxon>Dothideomycetidae</taxon>
        <taxon>Capnodiales</taxon>
        <taxon>Capnodiaceae</taxon>
        <taxon>Polychaeton</taxon>
    </lineage>
</organism>
<dbReference type="PANTHER" id="PTHR47843:SF5">
    <property type="entry name" value="BTB_POZ DOMAIN PROTEIN"/>
    <property type="match status" value="1"/>
</dbReference>
<dbReference type="EMBL" id="MU003771">
    <property type="protein sequence ID" value="KAF2724463.1"/>
    <property type="molecule type" value="Genomic_DNA"/>
</dbReference>
<keyword evidence="2" id="KW-1185">Reference proteome</keyword>
<evidence type="ECO:0000313" key="2">
    <source>
        <dbReference type="Proteomes" id="UP000799441"/>
    </source>
</evidence>
<proteinExistence type="predicted"/>
<sequence>DAETDGTNGTDLVLHAQLYALGDKYDIPSLKQKALLGFRSDIAKRWNILSLARATRDVFTTTPDSDRKLRDVTAETLYAHASDVADDPGIEAVIVNLDGLAYRLWKLKSRE</sequence>
<dbReference type="AlphaFoldDB" id="A0A9P4QF24"/>
<name>A0A9P4QF24_9PEZI</name>
<protein>
    <submittedName>
        <fullName evidence="1">Uncharacterized protein</fullName>
    </submittedName>
</protein>
<dbReference type="PANTHER" id="PTHR47843">
    <property type="entry name" value="BTB DOMAIN-CONTAINING PROTEIN-RELATED"/>
    <property type="match status" value="1"/>
</dbReference>
<comment type="caution">
    <text evidence="1">The sequence shown here is derived from an EMBL/GenBank/DDBJ whole genome shotgun (WGS) entry which is preliminary data.</text>
</comment>
<feature type="non-terminal residue" evidence="1">
    <location>
        <position position="1"/>
    </location>
</feature>
<accession>A0A9P4QF24</accession>
<reference evidence="1" key="1">
    <citation type="journal article" date="2020" name="Stud. Mycol.">
        <title>101 Dothideomycetes genomes: a test case for predicting lifestyles and emergence of pathogens.</title>
        <authorList>
            <person name="Haridas S."/>
            <person name="Albert R."/>
            <person name="Binder M."/>
            <person name="Bloem J."/>
            <person name="Labutti K."/>
            <person name="Salamov A."/>
            <person name="Andreopoulos B."/>
            <person name="Baker S."/>
            <person name="Barry K."/>
            <person name="Bills G."/>
            <person name="Bluhm B."/>
            <person name="Cannon C."/>
            <person name="Castanera R."/>
            <person name="Culley D."/>
            <person name="Daum C."/>
            <person name="Ezra D."/>
            <person name="Gonzalez J."/>
            <person name="Henrissat B."/>
            <person name="Kuo A."/>
            <person name="Liang C."/>
            <person name="Lipzen A."/>
            <person name="Lutzoni F."/>
            <person name="Magnuson J."/>
            <person name="Mondo S."/>
            <person name="Nolan M."/>
            <person name="Ohm R."/>
            <person name="Pangilinan J."/>
            <person name="Park H.-J."/>
            <person name="Ramirez L."/>
            <person name="Alfaro M."/>
            <person name="Sun H."/>
            <person name="Tritt A."/>
            <person name="Yoshinaga Y."/>
            <person name="Zwiers L.-H."/>
            <person name="Turgeon B."/>
            <person name="Goodwin S."/>
            <person name="Spatafora J."/>
            <person name="Crous P."/>
            <person name="Grigoriev I."/>
        </authorList>
    </citation>
    <scope>NUCLEOTIDE SEQUENCE</scope>
    <source>
        <strain evidence="1">CBS 116435</strain>
    </source>
</reference>
<gene>
    <name evidence="1" type="ORF">K431DRAFT_198664</name>
</gene>
<dbReference type="Proteomes" id="UP000799441">
    <property type="component" value="Unassembled WGS sequence"/>
</dbReference>
<evidence type="ECO:0000313" key="1">
    <source>
        <dbReference type="EMBL" id="KAF2724463.1"/>
    </source>
</evidence>